<evidence type="ECO:0000313" key="3">
    <source>
        <dbReference type="Proteomes" id="UP000249619"/>
    </source>
</evidence>
<feature type="compositionally biased region" description="Polar residues" evidence="1">
    <location>
        <begin position="204"/>
        <end position="222"/>
    </location>
</feature>
<feature type="compositionally biased region" description="Acidic residues" evidence="1">
    <location>
        <begin position="496"/>
        <end position="531"/>
    </location>
</feature>
<keyword evidence="3" id="KW-1185">Reference proteome</keyword>
<dbReference type="AlphaFoldDB" id="A0A364NGA2"/>
<evidence type="ECO:0000313" key="2">
    <source>
        <dbReference type="EMBL" id="RAR16365.1"/>
    </source>
</evidence>
<dbReference type="Proteomes" id="UP000249619">
    <property type="component" value="Unassembled WGS sequence"/>
</dbReference>
<sequence length="607" mass="65953">MPNPKSLPPDSSFPSPQPLIAIVEGRWRRTTGVQDFMLGVEARVSALEKLTREGGGIIGDPVRVAIENKRGEVFFRPQGALMESLGSMGGLDIHIKNEDGNVYFEPASPLLISTPASSRGFWGTGNWAKALVLAGFLYYYRREVRVVGRGIVAGVRVAVERAGRIGGGWEDKAKKEGAQKDNEEVKHNEQEETELKETEIKQQPTTAPKSPTRPSTTQSFISNPIEKAPNQSTETPAVVFCEGLAKSLERTPESNMVSTVAMRSAMEAHKKLASTQTDSLPQPRPQPEYSGFPPGSRPEMNWTPAPALAPASASASTPSMSAAMRLLSIYNEWTYPPRQKTRFETKPASTPAHVPVSSSSSSLSSSSQGYYAQPFACPPRIAPPASPTSPTLALPRQELPSEAALDIKYGDDDADTAKFLREVEAEAEFEVREQKITRQVDRAAAVALACRASYEEPRWYHKCSPAERARRGMEGFSRAVEEALREGDEDRGGGGEGEESDEEGSHGDDEEDSDEDDEEYSDDKGEEDDIEVTTCTATLAASGASDDGTVSRDPMLTPESSSDSMHDDTPGFVEEHAWLDEPIVDMSDKLVFCAGWPVVGYGNVSKS</sequence>
<feature type="region of interest" description="Disordered" evidence="1">
    <location>
        <begin position="271"/>
        <end position="314"/>
    </location>
</feature>
<gene>
    <name evidence="2" type="ORF">DDE83_000238</name>
</gene>
<accession>A0A364NGA2</accession>
<dbReference type="EMBL" id="QGDH01000003">
    <property type="protein sequence ID" value="RAR16365.1"/>
    <property type="molecule type" value="Genomic_DNA"/>
</dbReference>
<feature type="region of interest" description="Disordered" evidence="1">
    <location>
        <begin position="342"/>
        <end position="365"/>
    </location>
</feature>
<feature type="compositionally biased region" description="Low complexity" evidence="1">
    <location>
        <begin position="303"/>
        <end position="314"/>
    </location>
</feature>
<evidence type="ECO:0000256" key="1">
    <source>
        <dbReference type="SAM" id="MobiDB-lite"/>
    </source>
</evidence>
<proteinExistence type="predicted"/>
<feature type="region of interest" description="Disordered" evidence="1">
    <location>
        <begin position="168"/>
        <end position="234"/>
    </location>
</feature>
<protein>
    <submittedName>
        <fullName evidence="2">Uncharacterized protein</fullName>
    </submittedName>
</protein>
<feature type="compositionally biased region" description="Basic and acidic residues" evidence="1">
    <location>
        <begin position="483"/>
        <end position="493"/>
    </location>
</feature>
<feature type="region of interest" description="Disordered" evidence="1">
    <location>
        <begin position="483"/>
        <end position="569"/>
    </location>
</feature>
<reference evidence="3" key="1">
    <citation type="submission" date="2018-05" db="EMBL/GenBank/DDBJ databases">
        <title>Draft genome sequence of Stemphylium lycopersici strain CIDEFI 213.</title>
        <authorList>
            <person name="Medina R."/>
            <person name="Franco M.E.E."/>
            <person name="Lucentini C.G."/>
            <person name="Saparrat M.C.N."/>
            <person name="Balatti P.A."/>
        </authorList>
    </citation>
    <scope>NUCLEOTIDE SEQUENCE [LARGE SCALE GENOMIC DNA]</scope>
    <source>
        <strain evidence="3">CIDEFI 213</strain>
    </source>
</reference>
<feature type="compositionally biased region" description="Basic and acidic residues" evidence="1">
    <location>
        <begin position="168"/>
        <end position="200"/>
    </location>
</feature>
<comment type="caution">
    <text evidence="2">The sequence shown here is derived from an EMBL/GenBank/DDBJ whole genome shotgun (WGS) entry which is preliminary data.</text>
</comment>
<name>A0A364NGA2_STELY</name>
<organism evidence="2 3">
    <name type="scientific">Stemphylium lycopersici</name>
    <name type="common">Tomato gray leaf spot disease fungus</name>
    <name type="synonym">Thyrospora lycopersici</name>
    <dbReference type="NCBI Taxonomy" id="183478"/>
    <lineage>
        <taxon>Eukaryota</taxon>
        <taxon>Fungi</taxon>
        <taxon>Dikarya</taxon>
        <taxon>Ascomycota</taxon>
        <taxon>Pezizomycotina</taxon>
        <taxon>Dothideomycetes</taxon>
        <taxon>Pleosporomycetidae</taxon>
        <taxon>Pleosporales</taxon>
        <taxon>Pleosporineae</taxon>
        <taxon>Pleosporaceae</taxon>
        <taxon>Stemphylium</taxon>
    </lineage>
</organism>